<dbReference type="Gene3D" id="3.30.420.10">
    <property type="entry name" value="Ribonuclease H-like superfamily/Ribonuclease H"/>
    <property type="match status" value="1"/>
</dbReference>
<dbReference type="AlphaFoldDB" id="A0A564Z0A7"/>
<proteinExistence type="predicted"/>
<dbReference type="PANTHER" id="PTHR37984">
    <property type="entry name" value="PROTEIN CBG26694"/>
    <property type="match status" value="1"/>
</dbReference>
<dbReference type="EMBL" id="CABIJS010000521">
    <property type="protein sequence ID" value="VUZ52729.1"/>
    <property type="molecule type" value="Genomic_DNA"/>
</dbReference>
<sequence length="149" mass="16531">FVVVVSYSRWPEVVPLTLATSGSTIEALDRISLTHGLPKTLVSDNGAQFTSTPHHALGEKSPPEVIMGRKLRSVQKAMLPKKTLPNRRGSQKNGIAVNTPIYVRDYRLGHEWTATIITKRHGSTICDVKFDKDTWVRHPTPTKTGGTYL</sequence>
<gene>
    <name evidence="1" type="ORF">WMSIL1_LOCUS11170</name>
</gene>
<dbReference type="InterPro" id="IPR036397">
    <property type="entry name" value="RNaseH_sf"/>
</dbReference>
<organism evidence="1 2">
    <name type="scientific">Hymenolepis diminuta</name>
    <name type="common">Rat tapeworm</name>
    <dbReference type="NCBI Taxonomy" id="6216"/>
    <lineage>
        <taxon>Eukaryota</taxon>
        <taxon>Metazoa</taxon>
        <taxon>Spiralia</taxon>
        <taxon>Lophotrochozoa</taxon>
        <taxon>Platyhelminthes</taxon>
        <taxon>Cestoda</taxon>
        <taxon>Eucestoda</taxon>
        <taxon>Cyclophyllidea</taxon>
        <taxon>Hymenolepididae</taxon>
        <taxon>Hymenolepis</taxon>
    </lineage>
</organism>
<dbReference type="SUPFAM" id="SSF53098">
    <property type="entry name" value="Ribonuclease H-like"/>
    <property type="match status" value="1"/>
</dbReference>
<reference evidence="1 2" key="1">
    <citation type="submission" date="2019-07" db="EMBL/GenBank/DDBJ databases">
        <authorList>
            <person name="Jastrzebski P J."/>
            <person name="Paukszto L."/>
            <person name="Jastrzebski P J."/>
        </authorList>
    </citation>
    <scope>NUCLEOTIDE SEQUENCE [LARGE SCALE GENOMIC DNA]</scope>
    <source>
        <strain evidence="1 2">WMS-il1</strain>
    </source>
</reference>
<dbReference type="InterPro" id="IPR050951">
    <property type="entry name" value="Retrovirus_Pol_polyprotein"/>
</dbReference>
<evidence type="ECO:0000313" key="2">
    <source>
        <dbReference type="Proteomes" id="UP000321570"/>
    </source>
</evidence>
<dbReference type="PANTHER" id="PTHR37984:SF12">
    <property type="entry name" value="RIBONUCLEASE H"/>
    <property type="match status" value="1"/>
</dbReference>
<evidence type="ECO:0000313" key="1">
    <source>
        <dbReference type="EMBL" id="VUZ52729.1"/>
    </source>
</evidence>
<accession>A0A564Z0A7</accession>
<protein>
    <recommendedName>
        <fullName evidence="3">Integrase catalytic domain-containing protein</fullName>
    </recommendedName>
</protein>
<keyword evidence="2" id="KW-1185">Reference proteome</keyword>
<feature type="non-terminal residue" evidence="1">
    <location>
        <position position="1"/>
    </location>
</feature>
<dbReference type="GO" id="GO:0003676">
    <property type="term" value="F:nucleic acid binding"/>
    <property type="evidence" value="ECO:0007669"/>
    <property type="project" value="InterPro"/>
</dbReference>
<dbReference type="InterPro" id="IPR012337">
    <property type="entry name" value="RNaseH-like_sf"/>
</dbReference>
<name>A0A564Z0A7_HYMDI</name>
<dbReference type="Proteomes" id="UP000321570">
    <property type="component" value="Unassembled WGS sequence"/>
</dbReference>
<evidence type="ECO:0008006" key="3">
    <source>
        <dbReference type="Google" id="ProtNLM"/>
    </source>
</evidence>